<dbReference type="EMBL" id="PYHR01000002">
    <property type="protein sequence ID" value="PWD50581.1"/>
    <property type="molecule type" value="Genomic_DNA"/>
</dbReference>
<dbReference type="InterPro" id="IPR045155">
    <property type="entry name" value="Beta-lactam_cat"/>
</dbReference>
<evidence type="ECO:0000259" key="1">
    <source>
        <dbReference type="Pfam" id="PF13354"/>
    </source>
</evidence>
<organism evidence="3 4">
    <name type="scientific">Serinibacter arcticus</name>
    <dbReference type="NCBI Taxonomy" id="1655435"/>
    <lineage>
        <taxon>Bacteria</taxon>
        <taxon>Bacillati</taxon>
        <taxon>Actinomycetota</taxon>
        <taxon>Actinomycetes</taxon>
        <taxon>Micrococcales</taxon>
        <taxon>Beutenbergiaceae</taxon>
        <taxon>Serinibacter</taxon>
    </lineage>
</organism>
<dbReference type="PANTHER" id="PTHR35333">
    <property type="entry name" value="BETA-LACTAMASE"/>
    <property type="match status" value="1"/>
</dbReference>
<gene>
    <name evidence="3" type="ORF">C8046_07875</name>
</gene>
<protein>
    <submittedName>
        <fullName evidence="3">Serine hydrolase</fullName>
    </submittedName>
</protein>
<dbReference type="Gene3D" id="3.40.710.10">
    <property type="entry name" value="DD-peptidase/beta-lactamase superfamily"/>
    <property type="match status" value="1"/>
</dbReference>
<proteinExistence type="predicted"/>
<feature type="domain" description="Beta-lactamase class A catalytic" evidence="1">
    <location>
        <begin position="86"/>
        <end position="202"/>
    </location>
</feature>
<dbReference type="GO" id="GO:0008800">
    <property type="term" value="F:beta-lactamase activity"/>
    <property type="evidence" value="ECO:0007669"/>
    <property type="project" value="InterPro"/>
</dbReference>
<name>A0A2U1ZUD5_9MICO</name>
<dbReference type="GO" id="GO:0046677">
    <property type="term" value="P:response to antibiotic"/>
    <property type="evidence" value="ECO:0007669"/>
    <property type="project" value="InterPro"/>
</dbReference>
<dbReference type="AlphaFoldDB" id="A0A2U1ZUD5"/>
<evidence type="ECO:0000313" key="3">
    <source>
        <dbReference type="EMBL" id="PWD50581.1"/>
    </source>
</evidence>
<dbReference type="InterPro" id="IPR000871">
    <property type="entry name" value="Beta-lactam_class-A"/>
</dbReference>
<feature type="domain" description="ORF 12 gene product N-terminal" evidence="2">
    <location>
        <begin position="4"/>
        <end position="49"/>
    </location>
</feature>
<keyword evidence="3" id="KW-0378">Hydrolase</keyword>
<dbReference type="Pfam" id="PF18042">
    <property type="entry name" value="ORF_12_N"/>
    <property type="match status" value="1"/>
</dbReference>
<dbReference type="InterPro" id="IPR040846">
    <property type="entry name" value="ORF_12_N"/>
</dbReference>
<dbReference type="Proteomes" id="UP000245166">
    <property type="component" value="Unassembled WGS sequence"/>
</dbReference>
<dbReference type="Gene3D" id="1.10.8.620">
    <property type="entry name" value="ORF12 helical bundle domain-like"/>
    <property type="match status" value="1"/>
</dbReference>
<keyword evidence="4" id="KW-1185">Reference proteome</keyword>
<dbReference type="GO" id="GO:0030655">
    <property type="term" value="P:beta-lactam antibiotic catabolic process"/>
    <property type="evidence" value="ECO:0007669"/>
    <property type="project" value="InterPro"/>
</dbReference>
<reference evidence="3 4" key="1">
    <citation type="submission" date="2018-03" db="EMBL/GenBank/DDBJ databases">
        <title>Genome assembly of novel Miniimonas species PCH200.</title>
        <authorList>
            <person name="Thakur V."/>
            <person name="Kumar V."/>
            <person name="Singh D."/>
        </authorList>
    </citation>
    <scope>NUCLEOTIDE SEQUENCE [LARGE SCALE GENOMIC DNA]</scope>
    <source>
        <strain evidence="3 4">PCH200</strain>
    </source>
</reference>
<dbReference type="Pfam" id="PF13354">
    <property type="entry name" value="Beta-lactamase2"/>
    <property type="match status" value="1"/>
</dbReference>
<evidence type="ECO:0000259" key="2">
    <source>
        <dbReference type="Pfam" id="PF18042"/>
    </source>
</evidence>
<dbReference type="Gene3D" id="3.10.450.280">
    <property type="match status" value="1"/>
</dbReference>
<accession>A0A2U1ZUD5</accession>
<dbReference type="SUPFAM" id="SSF56601">
    <property type="entry name" value="beta-lactamase/transpeptidase-like"/>
    <property type="match status" value="1"/>
</dbReference>
<dbReference type="InterPro" id="IPR012338">
    <property type="entry name" value="Beta-lactam/transpept-like"/>
</dbReference>
<evidence type="ECO:0000313" key="4">
    <source>
        <dbReference type="Proteomes" id="UP000245166"/>
    </source>
</evidence>
<dbReference type="PANTHER" id="PTHR35333:SF5">
    <property type="entry name" value="CONSERVED LIPOPROTEIN LPQF-RELATED"/>
    <property type="match status" value="1"/>
</dbReference>
<sequence>MQAFAGVAATGPWEPIGYEGDDTSAVVQLRDAGGEKLELTLALDAAGLIERLFFQPAFEHTPATSWEELGTAVENLPAETTLVVTDVTDPDAPEVVFSSGEEGAFPVGSIVKLYVLGAVVDAVEAGTLTWEDTLTVTDDLKSLPSGELQDAPSGTTVTVREAAEAMIAISDNTATDMLVAAVGREAVETQLAEMGHHDPSLNIPLLTTRDLFVIGWGDDATRRTTWADGDETVRRDLLASLPSGLPGVDPLTVSTPVWQDGVDWFATPEDLVAAHLALQKKAETPAGEPVPDILGANPGFAPEVASTFDEVAFKGGSSMGVLALSWFVSGPDGDHVLTLQARSDQPSLTTDGRPYLAATQDAVMLLE</sequence>
<comment type="caution">
    <text evidence="3">The sequence shown here is derived from an EMBL/GenBank/DDBJ whole genome shotgun (WGS) entry which is preliminary data.</text>
</comment>